<evidence type="ECO:0000259" key="1">
    <source>
        <dbReference type="Pfam" id="PF13649"/>
    </source>
</evidence>
<dbReference type="GO" id="GO:0008168">
    <property type="term" value="F:methyltransferase activity"/>
    <property type="evidence" value="ECO:0007669"/>
    <property type="project" value="UniProtKB-KW"/>
</dbReference>
<dbReference type="InterPro" id="IPR029063">
    <property type="entry name" value="SAM-dependent_MTases_sf"/>
</dbReference>
<dbReference type="InterPro" id="IPR041698">
    <property type="entry name" value="Methyltransf_25"/>
</dbReference>
<dbReference type="SUPFAM" id="SSF53335">
    <property type="entry name" value="S-adenosyl-L-methionine-dependent methyltransferases"/>
    <property type="match status" value="1"/>
</dbReference>
<dbReference type="Gene3D" id="3.40.50.150">
    <property type="entry name" value="Vaccinia Virus protein VP39"/>
    <property type="match status" value="1"/>
</dbReference>
<dbReference type="EMBL" id="DTEN01000229">
    <property type="protein sequence ID" value="HGI75180.1"/>
    <property type="molecule type" value="Genomic_DNA"/>
</dbReference>
<keyword evidence="2" id="KW-0808">Transferase</keyword>
<dbReference type="Pfam" id="PF13649">
    <property type="entry name" value="Methyltransf_25"/>
    <property type="match status" value="1"/>
</dbReference>
<gene>
    <name evidence="2" type="ORF">ENU96_05835</name>
</gene>
<dbReference type="PANTHER" id="PTHR43591">
    <property type="entry name" value="METHYLTRANSFERASE"/>
    <property type="match status" value="1"/>
</dbReference>
<dbReference type="CDD" id="cd02440">
    <property type="entry name" value="AdoMet_MTases"/>
    <property type="match status" value="1"/>
</dbReference>
<proteinExistence type="predicted"/>
<name>A0A7V3YM36_9BACT</name>
<keyword evidence="2" id="KW-0489">Methyltransferase</keyword>
<feature type="domain" description="Methyltransferase" evidence="1">
    <location>
        <begin position="48"/>
        <end position="141"/>
    </location>
</feature>
<dbReference type="AlphaFoldDB" id="A0A7V3YM36"/>
<reference evidence="2" key="1">
    <citation type="journal article" date="2020" name="mSystems">
        <title>Genome- and Community-Level Interaction Insights into Carbon Utilization and Element Cycling Functions of Hydrothermarchaeota in Hydrothermal Sediment.</title>
        <authorList>
            <person name="Zhou Z."/>
            <person name="Liu Y."/>
            <person name="Xu W."/>
            <person name="Pan J."/>
            <person name="Luo Z.H."/>
            <person name="Li M."/>
        </authorList>
    </citation>
    <scope>NUCLEOTIDE SEQUENCE [LARGE SCALE GENOMIC DNA]</scope>
    <source>
        <strain evidence="2">SpSt-716</strain>
    </source>
</reference>
<comment type="caution">
    <text evidence="2">The sequence shown here is derived from an EMBL/GenBank/DDBJ whole genome shotgun (WGS) entry which is preliminary data.</text>
</comment>
<organism evidence="2">
    <name type="scientific">Candidatus Caldatribacterium californiense</name>
    <dbReference type="NCBI Taxonomy" id="1454726"/>
    <lineage>
        <taxon>Bacteria</taxon>
        <taxon>Pseudomonadati</taxon>
        <taxon>Atribacterota</taxon>
        <taxon>Atribacteria</taxon>
        <taxon>Atribacterales</taxon>
        <taxon>Candidatus Caldatribacteriaceae</taxon>
        <taxon>Candidatus Caldatribacterium</taxon>
    </lineage>
</organism>
<protein>
    <submittedName>
        <fullName evidence="2">Class I SAM-dependent methyltransferase</fullName>
    </submittedName>
</protein>
<evidence type="ECO:0000313" key="2">
    <source>
        <dbReference type="EMBL" id="HGI75180.1"/>
    </source>
</evidence>
<sequence length="295" mass="33673">MEREHLHRVFWDAHVGKERRREKDLFKKVHTDLVWLEIAPFVEPGLRVLDAGGGYGRYSVALARGGCQVVHLDLSPRMLEEARKVARREGVEHRMTFVLGKVQDLSAFGDQAFDLVISLDAPVSYAYPSEKQALRELCRVTGKTLIVSVVNRLGQLPVALELEARWRRDFALSRKFLEEGNWDHPPFFQAMEERIPLLSRFLFPPLHAFLPMELVEEVESSGLRVQRVVATGTLSRLVSPRTLRRIVRSPKLYEEFLKLSHRYDAHFEVLGVGSRVASGLLVVARREGEHHAGVV</sequence>
<dbReference type="GO" id="GO:0032259">
    <property type="term" value="P:methylation"/>
    <property type="evidence" value="ECO:0007669"/>
    <property type="project" value="UniProtKB-KW"/>
</dbReference>
<accession>A0A7V3YM36</accession>